<evidence type="ECO:0000256" key="1">
    <source>
        <dbReference type="SAM" id="MobiDB-lite"/>
    </source>
</evidence>
<dbReference type="PANTHER" id="PTHR37984">
    <property type="entry name" value="PROTEIN CBG26694"/>
    <property type="match status" value="1"/>
</dbReference>
<feature type="region of interest" description="Disordered" evidence="1">
    <location>
        <begin position="173"/>
        <end position="195"/>
    </location>
</feature>
<dbReference type="InterPro" id="IPR043502">
    <property type="entry name" value="DNA/RNA_pol_sf"/>
</dbReference>
<dbReference type="AlphaFoldDB" id="A5AWD6"/>
<proteinExistence type="predicted"/>
<dbReference type="PANTHER" id="PTHR37984:SF5">
    <property type="entry name" value="PROTEIN NYNRIN-LIKE"/>
    <property type="match status" value="1"/>
</dbReference>
<dbReference type="Gene3D" id="3.10.10.10">
    <property type="entry name" value="HIV Type 1 Reverse Transcriptase, subunit A, domain 1"/>
    <property type="match status" value="1"/>
</dbReference>
<protein>
    <recommendedName>
        <fullName evidence="2">Integrase catalytic domain-containing protein</fullName>
    </recommendedName>
</protein>
<accession>A5AWD6</accession>
<dbReference type="EMBL" id="AM438006">
    <property type="protein sequence ID" value="CAN67226.1"/>
    <property type="molecule type" value="Genomic_DNA"/>
</dbReference>
<name>A5AWD6_VITVI</name>
<gene>
    <name evidence="3" type="ORF">VITISV_022740</name>
</gene>
<dbReference type="InterPro" id="IPR041588">
    <property type="entry name" value="Integrase_H2C2"/>
</dbReference>
<dbReference type="PROSITE" id="PS50994">
    <property type="entry name" value="INTEGRASE"/>
    <property type="match status" value="1"/>
</dbReference>
<dbReference type="Gene3D" id="3.30.420.10">
    <property type="entry name" value="Ribonuclease H-like superfamily/Ribonuclease H"/>
    <property type="match status" value="1"/>
</dbReference>
<dbReference type="SUPFAM" id="SSF53098">
    <property type="entry name" value="Ribonuclease H-like"/>
    <property type="match status" value="1"/>
</dbReference>
<dbReference type="InterPro" id="IPR043128">
    <property type="entry name" value="Rev_trsase/Diguanyl_cyclase"/>
</dbReference>
<dbReference type="InterPro" id="IPR050951">
    <property type="entry name" value="Retrovirus_Pol_polyprotein"/>
</dbReference>
<feature type="domain" description="Integrase catalytic" evidence="2">
    <location>
        <begin position="429"/>
        <end position="553"/>
    </location>
</feature>
<dbReference type="Pfam" id="PF17921">
    <property type="entry name" value="Integrase_H2C2"/>
    <property type="match status" value="1"/>
</dbReference>
<dbReference type="GO" id="GO:0003676">
    <property type="term" value="F:nucleic acid binding"/>
    <property type="evidence" value="ECO:0007669"/>
    <property type="project" value="InterPro"/>
</dbReference>
<dbReference type="InterPro" id="IPR001584">
    <property type="entry name" value="Integrase_cat-core"/>
</dbReference>
<dbReference type="SUPFAM" id="SSF56672">
    <property type="entry name" value="DNA/RNA polymerases"/>
    <property type="match status" value="1"/>
</dbReference>
<dbReference type="Gene3D" id="1.10.340.70">
    <property type="match status" value="1"/>
</dbReference>
<dbReference type="InterPro" id="IPR036397">
    <property type="entry name" value="RNaseH_sf"/>
</dbReference>
<dbReference type="InterPro" id="IPR012337">
    <property type="entry name" value="RNaseH-like_sf"/>
</dbReference>
<dbReference type="Pfam" id="PF00665">
    <property type="entry name" value="rve"/>
    <property type="match status" value="1"/>
</dbReference>
<dbReference type="GO" id="GO:0015074">
    <property type="term" value="P:DNA integration"/>
    <property type="evidence" value="ECO:0007669"/>
    <property type="project" value="InterPro"/>
</dbReference>
<evidence type="ECO:0000259" key="2">
    <source>
        <dbReference type="PROSITE" id="PS50994"/>
    </source>
</evidence>
<sequence length="553" mass="62805">MPRIHQFVASHKLNVTPSSCLVWQRFNVSIQIEKQVSGLVGKRGGHSKEGREMDSFPLPWIDQIVDATTGHGMLSFLDAFSGYHQILMFQPDEEKTTFVTPHELKTRAEHVQHLEEMFCLMRRAYNMKLNLAKCTFYVSARKFLGFMCHLISAHTRQRVKTRLLCEQSNDRRRDSVLQNGADDPSTKEHRPKASLVLPSSLSDRTHKLATSSYPTQTGSVQTDVEMGHRVEASRASRSRIGLILQSPTRELVEQAIRLNFFTSNNEAKYEIVLVGLDLALTLAATRLQIRSDFQLIIGQIQGDAARLPLSHALNSTGTSLSTNEAYPSWMHDIVKYLETGELLEDKNKRSFRGPHLSSLSDLEAKYVIVELYEGVCGNHPGGQTLVHRAHTQEYYWPTMKQDAKNYVKRYDQCQRYALIPRVPSKALNSVTSPWSFAQWGMDIVDLLPIATTQKKFMLVAIDYFNKWVEAEAYASIKDKDVSKFVWENIVCQFGVTRAIVVDNGPQFDSIVFQTFCSKLNIKNLYSTPHYPQSNGPTEATNKTLLNALKKKLK</sequence>
<dbReference type="Gene3D" id="3.30.70.270">
    <property type="match status" value="2"/>
</dbReference>
<evidence type="ECO:0000313" key="3">
    <source>
        <dbReference type="EMBL" id="CAN67226.1"/>
    </source>
</evidence>
<reference evidence="3" key="1">
    <citation type="journal article" date="2007" name="PLoS ONE">
        <title>The first genome sequence of an elite grapevine cultivar (Pinot noir Vitis vinifera L.): coping with a highly heterozygous genome.</title>
        <authorList>
            <person name="Velasco R."/>
            <person name="Zharkikh A."/>
            <person name="Troggio M."/>
            <person name="Cartwright D.A."/>
            <person name="Cestaro A."/>
            <person name="Pruss D."/>
            <person name="Pindo M."/>
            <person name="FitzGerald L.M."/>
            <person name="Vezzulli S."/>
            <person name="Reid J."/>
            <person name="Malacarne G."/>
            <person name="Iliev D."/>
            <person name="Coppola G."/>
            <person name="Wardell B."/>
            <person name="Micheletti D."/>
            <person name="Macalma T."/>
            <person name="Facci M."/>
            <person name="Mitchell J.T."/>
            <person name="Perazzolli M."/>
            <person name="Eldredge G."/>
            <person name="Gatto P."/>
            <person name="Oyzerski R."/>
            <person name="Moretto M."/>
            <person name="Gutin N."/>
            <person name="Stefanini M."/>
            <person name="Chen Y."/>
            <person name="Segala C."/>
            <person name="Davenport C."/>
            <person name="Dematte L."/>
            <person name="Mraz A."/>
            <person name="Battilana J."/>
            <person name="Stormo K."/>
            <person name="Costa F."/>
            <person name="Tao Q."/>
            <person name="Si-Ammour A."/>
            <person name="Harkins T."/>
            <person name="Lackey A."/>
            <person name="Perbost C."/>
            <person name="Taillon B."/>
            <person name="Stella A."/>
            <person name="Solovyev V."/>
            <person name="Fawcett J.A."/>
            <person name="Sterck L."/>
            <person name="Vandepoele K."/>
            <person name="Grando S.M."/>
            <person name="Toppo S."/>
            <person name="Moser C."/>
            <person name="Lanchbury J."/>
            <person name="Bogden R."/>
            <person name="Skolnick M."/>
            <person name="Sgaramella V."/>
            <person name="Bhatnagar S.K."/>
            <person name="Fontana P."/>
            <person name="Gutin A."/>
            <person name="Van de Peer Y."/>
            <person name="Salamini F."/>
            <person name="Viola R."/>
        </authorList>
    </citation>
    <scope>NUCLEOTIDE SEQUENCE</scope>
</reference>
<organism evidence="3">
    <name type="scientific">Vitis vinifera</name>
    <name type="common">Grape</name>
    <dbReference type="NCBI Taxonomy" id="29760"/>
    <lineage>
        <taxon>Eukaryota</taxon>
        <taxon>Viridiplantae</taxon>
        <taxon>Streptophyta</taxon>
        <taxon>Embryophyta</taxon>
        <taxon>Tracheophyta</taxon>
        <taxon>Spermatophyta</taxon>
        <taxon>Magnoliopsida</taxon>
        <taxon>eudicotyledons</taxon>
        <taxon>Gunneridae</taxon>
        <taxon>Pentapetalae</taxon>
        <taxon>rosids</taxon>
        <taxon>Vitales</taxon>
        <taxon>Vitaceae</taxon>
        <taxon>Viteae</taxon>
        <taxon>Vitis</taxon>
    </lineage>
</organism>